<keyword evidence="3" id="KW-1185">Reference proteome</keyword>
<name>A0ABV2QJG6_9MICO</name>
<dbReference type="Proteomes" id="UP001549257">
    <property type="component" value="Unassembled WGS sequence"/>
</dbReference>
<evidence type="ECO:0000313" key="3">
    <source>
        <dbReference type="Proteomes" id="UP001549257"/>
    </source>
</evidence>
<sequence>MTQPARSVSSGPSISSYRGLVPVFVIGVLCAGLLAGCTSPNAASTRAPSEPSTIAEAAATIDMPDLGPSPAPDQLSDERMEQLRLAQQDIDWQLVEHVYPDAVRPVVAFAGYTDRDAYLDTLHACYTASGLRLGMKVNEIGETVVNDADVSSEAHYLAQFACRATVTLEPEPWNAAQIGYHYDYLTEFLAPCYAANGLESAQAPSRAEYIANWPNPGWGPDMGEVFATPAAAPIIAACPGPFN</sequence>
<gene>
    <name evidence="2" type="ORF">ABIE21_000685</name>
</gene>
<evidence type="ECO:0008006" key="4">
    <source>
        <dbReference type="Google" id="ProtNLM"/>
    </source>
</evidence>
<accession>A0ABV2QJG6</accession>
<evidence type="ECO:0000313" key="2">
    <source>
        <dbReference type="EMBL" id="MET4581195.1"/>
    </source>
</evidence>
<dbReference type="EMBL" id="JBEPSJ010000001">
    <property type="protein sequence ID" value="MET4581195.1"/>
    <property type="molecule type" value="Genomic_DNA"/>
</dbReference>
<reference evidence="2 3" key="1">
    <citation type="submission" date="2024-06" db="EMBL/GenBank/DDBJ databases">
        <title>Sorghum-associated microbial communities from plants grown in Nebraska, USA.</title>
        <authorList>
            <person name="Schachtman D."/>
        </authorList>
    </citation>
    <scope>NUCLEOTIDE SEQUENCE [LARGE SCALE GENOMIC DNA]</scope>
    <source>
        <strain evidence="2 3">2857</strain>
    </source>
</reference>
<protein>
    <recommendedName>
        <fullName evidence="4">Lipoprotein</fullName>
    </recommendedName>
</protein>
<keyword evidence="1" id="KW-0472">Membrane</keyword>
<keyword evidence="1" id="KW-0812">Transmembrane</keyword>
<comment type="caution">
    <text evidence="2">The sequence shown here is derived from an EMBL/GenBank/DDBJ whole genome shotgun (WGS) entry which is preliminary data.</text>
</comment>
<evidence type="ECO:0000256" key="1">
    <source>
        <dbReference type="SAM" id="Phobius"/>
    </source>
</evidence>
<keyword evidence="1" id="KW-1133">Transmembrane helix</keyword>
<organism evidence="2 3">
    <name type="scientific">Conyzicola nivalis</name>
    <dbReference type="NCBI Taxonomy" id="1477021"/>
    <lineage>
        <taxon>Bacteria</taxon>
        <taxon>Bacillati</taxon>
        <taxon>Actinomycetota</taxon>
        <taxon>Actinomycetes</taxon>
        <taxon>Micrococcales</taxon>
        <taxon>Microbacteriaceae</taxon>
        <taxon>Conyzicola</taxon>
    </lineage>
</organism>
<feature type="transmembrane region" description="Helical" evidence="1">
    <location>
        <begin position="20"/>
        <end position="37"/>
    </location>
</feature>
<proteinExistence type="predicted"/>